<gene>
    <name evidence="2" type="ORF">F0562_028859</name>
</gene>
<dbReference type="Proteomes" id="UP000325577">
    <property type="component" value="Linkage Group LG16"/>
</dbReference>
<sequence>MVPERSEEEAYGFDQETAQGGLQGNPVQSRRLLLLLKPERVSRTSSTLGRAVSS</sequence>
<reference evidence="2 3" key="1">
    <citation type="submission" date="2019-09" db="EMBL/GenBank/DDBJ databases">
        <title>A chromosome-level genome assembly of the Chinese tupelo Nyssa sinensis.</title>
        <authorList>
            <person name="Yang X."/>
            <person name="Kang M."/>
            <person name="Yang Y."/>
            <person name="Xiong H."/>
            <person name="Wang M."/>
            <person name="Zhang Z."/>
            <person name="Wang Z."/>
            <person name="Wu H."/>
            <person name="Ma T."/>
            <person name="Liu J."/>
            <person name="Xi Z."/>
        </authorList>
    </citation>
    <scope>NUCLEOTIDE SEQUENCE [LARGE SCALE GENOMIC DNA]</scope>
    <source>
        <strain evidence="2">J267</strain>
        <tissue evidence="2">Leaf</tissue>
    </source>
</reference>
<evidence type="ECO:0000313" key="3">
    <source>
        <dbReference type="Proteomes" id="UP000325577"/>
    </source>
</evidence>
<feature type="compositionally biased region" description="Acidic residues" evidence="1">
    <location>
        <begin position="1"/>
        <end position="11"/>
    </location>
</feature>
<dbReference type="AlphaFoldDB" id="A0A5J5B5G0"/>
<feature type="region of interest" description="Disordered" evidence="1">
    <location>
        <begin position="1"/>
        <end position="26"/>
    </location>
</feature>
<evidence type="ECO:0000313" key="2">
    <source>
        <dbReference type="EMBL" id="KAA8536381.1"/>
    </source>
</evidence>
<dbReference type="EMBL" id="CM018039">
    <property type="protein sequence ID" value="KAA8536381.1"/>
    <property type="molecule type" value="Genomic_DNA"/>
</dbReference>
<proteinExistence type="predicted"/>
<accession>A0A5J5B5G0</accession>
<feature type="compositionally biased region" description="Polar residues" evidence="1">
    <location>
        <begin position="16"/>
        <end position="26"/>
    </location>
</feature>
<evidence type="ECO:0000256" key="1">
    <source>
        <dbReference type="SAM" id="MobiDB-lite"/>
    </source>
</evidence>
<name>A0A5J5B5G0_9ASTE</name>
<keyword evidence="3" id="KW-1185">Reference proteome</keyword>
<organism evidence="2 3">
    <name type="scientific">Nyssa sinensis</name>
    <dbReference type="NCBI Taxonomy" id="561372"/>
    <lineage>
        <taxon>Eukaryota</taxon>
        <taxon>Viridiplantae</taxon>
        <taxon>Streptophyta</taxon>
        <taxon>Embryophyta</taxon>
        <taxon>Tracheophyta</taxon>
        <taxon>Spermatophyta</taxon>
        <taxon>Magnoliopsida</taxon>
        <taxon>eudicotyledons</taxon>
        <taxon>Gunneridae</taxon>
        <taxon>Pentapetalae</taxon>
        <taxon>asterids</taxon>
        <taxon>Cornales</taxon>
        <taxon>Nyssaceae</taxon>
        <taxon>Nyssa</taxon>
    </lineage>
</organism>
<protein>
    <submittedName>
        <fullName evidence="2">Uncharacterized protein</fullName>
    </submittedName>
</protein>